<protein>
    <recommendedName>
        <fullName evidence="14">[histone H3]-dimethyl-L-lysine(9) demethylase</fullName>
        <ecNumber evidence="14">1.14.11.65</ecNumber>
    </recommendedName>
</protein>
<evidence type="ECO:0000256" key="17">
    <source>
        <dbReference type="SAM" id="Coils"/>
    </source>
</evidence>
<feature type="compositionally biased region" description="Basic and acidic residues" evidence="18">
    <location>
        <begin position="1527"/>
        <end position="1542"/>
    </location>
</feature>
<dbReference type="InterPro" id="IPR028565">
    <property type="entry name" value="MHD"/>
</dbReference>
<dbReference type="GO" id="GO:0006357">
    <property type="term" value="P:regulation of transcription by RNA polymerase II"/>
    <property type="evidence" value="ECO:0007669"/>
    <property type="project" value="TreeGrafter"/>
</dbReference>
<comment type="similarity">
    <text evidence="4">Belongs to the FCHO family.</text>
</comment>
<feature type="compositionally biased region" description="Low complexity" evidence="18">
    <location>
        <begin position="1717"/>
        <end position="1735"/>
    </location>
</feature>
<feature type="region of interest" description="Disordered" evidence="18">
    <location>
        <begin position="2142"/>
        <end position="2165"/>
    </location>
</feature>
<feature type="coiled-coil region" evidence="17">
    <location>
        <begin position="1095"/>
        <end position="1142"/>
    </location>
</feature>
<evidence type="ECO:0000256" key="7">
    <source>
        <dbReference type="ARBA" id="ARBA00022723"/>
    </source>
</evidence>
<keyword evidence="11" id="KW-0472">Membrane</keyword>
<dbReference type="FunFam" id="2.60.40.1170:FF:000005">
    <property type="entry name" value="SH3-containing GRB2-like protein 3-interacting protein 1 isoform X3"/>
    <property type="match status" value="1"/>
</dbReference>
<evidence type="ECO:0000256" key="1">
    <source>
        <dbReference type="ARBA" id="ARBA00001954"/>
    </source>
</evidence>
<keyword evidence="9" id="KW-0408">Iron</keyword>
<evidence type="ECO:0000256" key="4">
    <source>
        <dbReference type="ARBA" id="ARBA00011064"/>
    </source>
</evidence>
<dbReference type="CDD" id="cd09265">
    <property type="entry name" value="AP_Syp1_like_MHD"/>
    <property type="match status" value="1"/>
</dbReference>
<evidence type="ECO:0000259" key="20">
    <source>
        <dbReference type="PROSITE" id="PS51184"/>
    </source>
</evidence>
<evidence type="ECO:0000256" key="12">
    <source>
        <dbReference type="ARBA" id="ARBA00023176"/>
    </source>
</evidence>
<feature type="compositionally biased region" description="Low complexity" evidence="18">
    <location>
        <begin position="193"/>
        <end position="205"/>
    </location>
</feature>
<dbReference type="GO" id="GO:0140683">
    <property type="term" value="F:histone H3K9me/H3K9me2 demethylase activity"/>
    <property type="evidence" value="ECO:0007669"/>
    <property type="project" value="UniProtKB-EC"/>
</dbReference>
<feature type="domain" description="MHD" evidence="19">
    <location>
        <begin position="1871"/>
        <end position="2139"/>
    </location>
</feature>
<evidence type="ECO:0000256" key="6">
    <source>
        <dbReference type="ARBA" id="ARBA00022583"/>
    </source>
</evidence>
<dbReference type="EC" id="1.14.11.65" evidence="14"/>
<comment type="catalytic activity">
    <reaction evidence="15">
        <text>N(6),N(6)-dimethyl-L-lysyl(9)-[histone H3] + 2 2-oxoglutarate + 2 O2 = L-lysyl(9)-[histone H3] + 2 formaldehyde + 2 succinate + 2 CO2</text>
        <dbReference type="Rhea" id="RHEA:60188"/>
        <dbReference type="Rhea" id="RHEA-COMP:15541"/>
        <dbReference type="Rhea" id="RHEA-COMP:15546"/>
        <dbReference type="ChEBI" id="CHEBI:15379"/>
        <dbReference type="ChEBI" id="CHEBI:16526"/>
        <dbReference type="ChEBI" id="CHEBI:16810"/>
        <dbReference type="ChEBI" id="CHEBI:16842"/>
        <dbReference type="ChEBI" id="CHEBI:29969"/>
        <dbReference type="ChEBI" id="CHEBI:30031"/>
        <dbReference type="ChEBI" id="CHEBI:61976"/>
        <dbReference type="EC" id="1.14.11.65"/>
    </reaction>
</comment>
<feature type="compositionally biased region" description="Low complexity" evidence="18">
    <location>
        <begin position="2145"/>
        <end position="2165"/>
    </location>
</feature>
<dbReference type="InterPro" id="IPR054713">
    <property type="entry name" value="GMIP/FCHO2-like_FCH"/>
</dbReference>
<keyword evidence="23" id="KW-1185">Reference proteome</keyword>
<gene>
    <name evidence="22" type="ORF">FF38_04014</name>
</gene>
<dbReference type="Pfam" id="PF10291">
    <property type="entry name" value="muHD"/>
    <property type="match status" value="1"/>
</dbReference>
<evidence type="ECO:0000313" key="23">
    <source>
        <dbReference type="Proteomes" id="UP000037069"/>
    </source>
</evidence>
<evidence type="ECO:0000256" key="5">
    <source>
        <dbReference type="ARBA" id="ARBA00022553"/>
    </source>
</evidence>
<evidence type="ECO:0000256" key="3">
    <source>
        <dbReference type="ARBA" id="ARBA00004283"/>
    </source>
</evidence>
<comment type="caution">
    <text evidence="22">The sequence shown here is derived from an EMBL/GenBank/DDBJ whole genome shotgun (WGS) entry which is preliminary data.</text>
</comment>
<evidence type="ECO:0000256" key="14">
    <source>
        <dbReference type="ARBA" id="ARBA00038951"/>
    </source>
</evidence>
<dbReference type="InterPro" id="IPR031160">
    <property type="entry name" value="F_BAR_dom"/>
</dbReference>
<dbReference type="Pfam" id="PF22699">
    <property type="entry name" value="GMIP-like_FCH"/>
    <property type="match status" value="1"/>
</dbReference>
<dbReference type="PROSITE" id="PS51072">
    <property type="entry name" value="MHD"/>
    <property type="match status" value="1"/>
</dbReference>
<dbReference type="Gene3D" id="2.60.120.650">
    <property type="entry name" value="Cupin"/>
    <property type="match status" value="1"/>
</dbReference>
<dbReference type="InterPro" id="IPR001060">
    <property type="entry name" value="FCH_dom"/>
</dbReference>
<feature type="compositionally biased region" description="Polar residues" evidence="18">
    <location>
        <begin position="1782"/>
        <end position="1808"/>
    </location>
</feature>
<feature type="domain" description="JmjC" evidence="20">
    <location>
        <begin position="747"/>
        <end position="952"/>
    </location>
</feature>
<dbReference type="PANTHER" id="PTHR12549">
    <property type="entry name" value="JMJC DOMAIN-CONTAINING HISTONE DEMETHYLATION PROTEIN"/>
    <property type="match status" value="1"/>
</dbReference>
<feature type="compositionally biased region" description="Basic residues" evidence="18">
    <location>
        <begin position="1512"/>
        <end position="1526"/>
    </location>
</feature>
<dbReference type="GO" id="GO:0000785">
    <property type="term" value="C:chromatin"/>
    <property type="evidence" value="ECO:0007669"/>
    <property type="project" value="TreeGrafter"/>
</dbReference>
<dbReference type="GO" id="GO:0031490">
    <property type="term" value="F:chromatin DNA binding"/>
    <property type="evidence" value="ECO:0007669"/>
    <property type="project" value="TreeGrafter"/>
</dbReference>
<dbReference type="InterPro" id="IPR045109">
    <property type="entry name" value="LSDs-like"/>
</dbReference>
<name>A0A0L0BP29_LUCCU</name>
<dbReference type="PANTHER" id="PTHR12549:SF38">
    <property type="entry name" value="JMJC DOMAIN-CONTAINING HISTONE DEMETHYLASE 2, ISOFORM A"/>
    <property type="match status" value="1"/>
</dbReference>
<organism evidence="22 23">
    <name type="scientific">Lucilia cuprina</name>
    <name type="common">Green bottle fly</name>
    <name type="synonym">Australian sheep blowfly</name>
    <dbReference type="NCBI Taxonomy" id="7375"/>
    <lineage>
        <taxon>Eukaryota</taxon>
        <taxon>Metazoa</taxon>
        <taxon>Ecdysozoa</taxon>
        <taxon>Arthropoda</taxon>
        <taxon>Hexapoda</taxon>
        <taxon>Insecta</taxon>
        <taxon>Pterygota</taxon>
        <taxon>Neoptera</taxon>
        <taxon>Endopterygota</taxon>
        <taxon>Diptera</taxon>
        <taxon>Brachycera</taxon>
        <taxon>Muscomorpha</taxon>
        <taxon>Oestroidea</taxon>
        <taxon>Calliphoridae</taxon>
        <taxon>Luciliinae</taxon>
        <taxon>Lucilia</taxon>
    </lineage>
</organism>
<dbReference type="GO" id="GO:0005905">
    <property type="term" value="C:clathrin-coated pit"/>
    <property type="evidence" value="ECO:0007669"/>
    <property type="project" value="UniProtKB-SubCell"/>
</dbReference>
<evidence type="ECO:0000256" key="16">
    <source>
        <dbReference type="PROSITE-ProRule" id="PRU01077"/>
    </source>
</evidence>
<reference evidence="22 23" key="1">
    <citation type="journal article" date="2015" name="Nat. Commun.">
        <title>Lucilia cuprina genome unlocks parasitic fly biology to underpin future interventions.</title>
        <authorList>
            <person name="Anstead C.A."/>
            <person name="Korhonen P.K."/>
            <person name="Young N.D."/>
            <person name="Hall R.S."/>
            <person name="Jex A.R."/>
            <person name="Murali S.C."/>
            <person name="Hughes D.S."/>
            <person name="Lee S.F."/>
            <person name="Perry T."/>
            <person name="Stroehlein A.J."/>
            <person name="Ansell B.R."/>
            <person name="Breugelmans B."/>
            <person name="Hofmann A."/>
            <person name="Qu J."/>
            <person name="Dugan S."/>
            <person name="Lee S.L."/>
            <person name="Chao H."/>
            <person name="Dinh H."/>
            <person name="Han Y."/>
            <person name="Doddapaneni H.V."/>
            <person name="Worley K.C."/>
            <person name="Muzny D.M."/>
            <person name="Ioannidis P."/>
            <person name="Waterhouse R.M."/>
            <person name="Zdobnov E.M."/>
            <person name="James P.J."/>
            <person name="Bagnall N.H."/>
            <person name="Kotze A.C."/>
            <person name="Gibbs R.A."/>
            <person name="Richards S."/>
            <person name="Batterham P."/>
            <person name="Gasser R.B."/>
        </authorList>
    </citation>
    <scope>NUCLEOTIDE SEQUENCE [LARGE SCALE GENOMIC DNA]</scope>
    <source>
        <strain evidence="22 23">LS</strain>
        <tissue evidence="22">Full body</tissue>
    </source>
</reference>
<feature type="compositionally biased region" description="Polar residues" evidence="18">
    <location>
        <begin position="1251"/>
        <end position="1267"/>
    </location>
</feature>
<dbReference type="InterPro" id="IPR003347">
    <property type="entry name" value="JmjC_dom"/>
</dbReference>
<feature type="compositionally biased region" description="Polar residues" evidence="18">
    <location>
        <begin position="1736"/>
        <end position="1745"/>
    </location>
</feature>
<dbReference type="CDD" id="cd07648">
    <property type="entry name" value="F-BAR_FCHO"/>
    <property type="match status" value="1"/>
</dbReference>
<evidence type="ECO:0000313" key="22">
    <source>
        <dbReference type="EMBL" id="KNC21733.1"/>
    </source>
</evidence>
<feature type="region of interest" description="Disordered" evidence="18">
    <location>
        <begin position="1582"/>
        <end position="1646"/>
    </location>
</feature>
<keyword evidence="8" id="KW-0560">Oxidoreductase</keyword>
<evidence type="ECO:0000256" key="8">
    <source>
        <dbReference type="ARBA" id="ARBA00023002"/>
    </source>
</evidence>
<feature type="region of interest" description="Disordered" evidence="18">
    <location>
        <begin position="1782"/>
        <end position="1827"/>
    </location>
</feature>
<comment type="subcellular location">
    <subcellularLocation>
        <location evidence="3">Membrane</location>
        <location evidence="3">Clathrin-coated pit</location>
        <topology evidence="3">Peripheral membrane protein</topology>
        <orientation evidence="3">Cytoplasmic side</orientation>
    </subcellularLocation>
    <subcellularLocation>
        <location evidence="2">Nucleus</location>
    </subcellularLocation>
</comment>
<evidence type="ECO:0000256" key="13">
    <source>
        <dbReference type="ARBA" id="ARBA00023242"/>
    </source>
</evidence>
<dbReference type="SMART" id="SM00558">
    <property type="entry name" value="JmjC"/>
    <property type="match status" value="1"/>
</dbReference>
<dbReference type="SUPFAM" id="SSF51197">
    <property type="entry name" value="Clavaminate synthase-like"/>
    <property type="match status" value="1"/>
</dbReference>
<dbReference type="GO" id="GO:0046872">
    <property type="term" value="F:metal ion binding"/>
    <property type="evidence" value="ECO:0007669"/>
    <property type="project" value="UniProtKB-KW"/>
</dbReference>
<keyword evidence="7" id="KW-0479">Metal-binding</keyword>
<feature type="region of interest" description="Disordered" evidence="18">
    <location>
        <begin position="1507"/>
        <end position="1569"/>
    </location>
</feature>
<evidence type="ECO:0000256" key="15">
    <source>
        <dbReference type="ARBA" id="ARBA00047648"/>
    </source>
</evidence>
<evidence type="ECO:0000259" key="21">
    <source>
        <dbReference type="PROSITE" id="PS51741"/>
    </source>
</evidence>
<feature type="compositionally biased region" description="Polar residues" evidence="18">
    <location>
        <begin position="1597"/>
        <end position="1635"/>
    </location>
</feature>
<feature type="region of interest" description="Disordered" evidence="18">
    <location>
        <begin position="1"/>
        <end position="27"/>
    </location>
</feature>
<dbReference type="SUPFAM" id="SSF103657">
    <property type="entry name" value="BAR/IMD domain-like"/>
    <property type="match status" value="1"/>
</dbReference>
<sequence length="2165" mass="240751">MPEMKEEIQAELGSSTQEEHEISCKKPNIDELKTFRMQRKREHEEGDMEDNVAPISNLTKQPRLETHTTERKSIIEIHIANTDTKKKIDDLKIETLCQLKDNTQEKLTEVLEENIKEINIIKRSETSSLIISDHINIDIPNSTASILDKQSEIKVDNDNSKIETTISNVELTQSKTITEQSSDNNATTSTIYNSGSLDDQSNNSQNDEDILQNLEKLTPEEEEKDKEYRKSCKPFLQHLPCFKLQGNTSSAVASETNTNNSTTSNVNAIKIHKCRECRRRTPQQGSNDVYCRFYEFRCLQYTEAGQLLVAGFPNPYIDPTQEEINIWRPDENTEPTAGNMDIQVCRYILLHVGDQFCYLWRQEAEALKLHENTNSTIAWKKVVQGIREICDVCDTTLFNFHWTCEKCGFGVCLDCFKDRKENRTVRKMQAGEKPPKGRDDFYWLLCSGGVTHHAKELILTQIIAGDSLNILGRLLHDVRTLWEIPQLCGCLLSKQKMPNGDLKNLIQDMIKESQLKQQTSASSLATQETLRKQARLEQIHSKALEFARAKGIDYVPGRIFNKQTLGKDPITTAFDNFKHINFLRKGLAGYRRFLPPRAMILTNSTLIAPGVPHEWLCDGKLLRLTNANHPDNRILFQEVWKCGQPVMISEVAKSLNLDLWRPEAFLKDFGEKPNDLINCLNGNLVPNQPMRHFWEGFQCMKKRLLDANGKPMLLKLKDWPPGDDFAEILPTRYKDLMKGLPMPEYTLRTGNLNIASCLPKMFVPPDLGPKMYNAYGSAFHPDKGTTNLHLDISDAVNIMVYVGIPEDSDNKSQISASCKAIAMGGCEFLTRARVQKKNVLPGALWHIFPARDADKIRDLLNRVTLEKGFRLEPDHDPIHDQNWYLDDKLRARLFNEYGVEGYPIVQCLGDAVFIPAGAPHQVQNLHNCIKVAEDFVSPENITHCFHLTHEFRRLSHSHTNHEDKLQIKNIGEKNNGFDVLYHNMKYGLQASKELSDFFREKSSIEEQNSKLMSKLAHKASTGTLNSTFSPVWTILRTSAEKLSTLHMQMVQKLTELVKDVTKYTDELHKKHKTVKEDEAQTLECVKAIQTSTADVQKARDMYSSKAQELEKLRKDNSSQKDIDKLETKLRKLQDDYKVLLDKHNPIKNEFERRMTQTCKRFQEIEEMHLRQMKEFLSTYLELLQNNHDMVGQVHSDFKRQFLDMTVDKLLEQFVLNKYTGLEKPEMPELEFIPLSINQQISATSNIRLNQPSVASNSNSATSINRGGNVSMDLRGTEAVSVGSVASGSGSIMNADDSVLDVNSTKTTTSRPTSPEVTSTPNAAATVTATTSTVKSNFRSWFSSNNPSKQQPQQQNTGISTSATSGSGNFGMDSNCITSSLSVNINATNNTTSTTTTSGTTTTTINKNSLNSELQSLQDNNQDRDVLSTNSRDNITATSPNISAPVLSTKKFSDRSGTTTTTTNHHQLFSPQNTTNNNSYSSTPATTLGTSQRRTTSLLNIFSSNSQVSGILRSRRDKTKTKKSKKKKDGEMADNIKEERTQSVDRAGNSSMEYDDQGKTKHQNSSTTNSGLLAITSKLVGTGTETGGASTSGISNIPDVSSTSGLADNSVSGTADSNHTNKINNTASTAGQQFSGNEVDEDGYSLQPPKEVAWDENKENAGSFYSDSDSESDNDRPEKRIHVKIKPLNNGQAPMSASVDELRATVENISLSPTGVFSQHSQQLQQQSRLTSRQQSPEISNASTPTAAVHPYAPLQSPTLSMSNNSKYADLGDIFSELGDVSSSAPASANLTKTQGRQIPTPTSGTGSSIAIPRPPSRRSEMLVGARGRISPAPINTINRADSIGSLEFRTAIGGISSSRGPSPLTIGISDTIPLAVAFHEIIHAYFRGSDESRCQVKISGDMMLSFPAGIAGLLANNPNPAKLGFRIKNVQNLEHFIPNSKLVQTDKNQSSSFSTMLEFNMPALTALLRRQAEQNPTASYFNVDILKYQVRTKPGASSCPFQLVSYWKCEPTFTALKVDYKYNNHAMSAACPLLNVTLLVPVNGSVRNVQSKPHSAWLGESNRLVWNFTDISQNSQDGGVGTLRARLELSDGPSTPALLTTQFNCEGTTLSGIEFELHGHGYRVSLVKKRFVSGKYVCEGDGVRSAATPTPPSVGSSSPFSGKSN</sequence>
<evidence type="ECO:0000259" key="19">
    <source>
        <dbReference type="PROSITE" id="PS51072"/>
    </source>
</evidence>
<dbReference type="OrthoDB" id="1667110at2759"/>
<dbReference type="GO" id="GO:0003712">
    <property type="term" value="F:transcription coregulator activity"/>
    <property type="evidence" value="ECO:0007669"/>
    <property type="project" value="TreeGrafter"/>
</dbReference>
<evidence type="ECO:0000256" key="11">
    <source>
        <dbReference type="ARBA" id="ARBA00023136"/>
    </source>
</evidence>
<feature type="compositionally biased region" description="Low complexity" evidence="18">
    <location>
        <begin position="1469"/>
        <end position="1486"/>
    </location>
</feature>
<dbReference type="Gene3D" id="1.20.1270.60">
    <property type="entry name" value="Arfaptin homology (AH) domain/BAR domain"/>
    <property type="match status" value="1"/>
</dbReference>
<dbReference type="PROSITE" id="PS51741">
    <property type="entry name" value="F_BAR"/>
    <property type="match status" value="1"/>
</dbReference>
<evidence type="ECO:0000256" key="18">
    <source>
        <dbReference type="SAM" id="MobiDB-lite"/>
    </source>
</evidence>
<feature type="compositionally biased region" description="Polar residues" evidence="18">
    <location>
        <begin position="176"/>
        <end position="192"/>
    </location>
</feature>
<dbReference type="GO" id="GO:0000118">
    <property type="term" value="C:histone deacetylase complex"/>
    <property type="evidence" value="ECO:0007669"/>
    <property type="project" value="TreeGrafter"/>
</dbReference>
<dbReference type="Pfam" id="PF02373">
    <property type="entry name" value="JmjC"/>
    <property type="match status" value="1"/>
</dbReference>
<dbReference type="GO" id="GO:0006897">
    <property type="term" value="P:endocytosis"/>
    <property type="evidence" value="ECO:0007669"/>
    <property type="project" value="UniProtKB-KW"/>
</dbReference>
<feature type="region of interest" description="Disordered" evidence="18">
    <location>
        <begin position="1716"/>
        <end position="1754"/>
    </location>
</feature>
<dbReference type="SMART" id="SM00055">
    <property type="entry name" value="FCH"/>
    <property type="match status" value="1"/>
</dbReference>
<feature type="domain" description="F-BAR" evidence="21">
    <location>
        <begin position="965"/>
        <end position="1209"/>
    </location>
</feature>
<feature type="region of interest" description="Disordered" evidence="18">
    <location>
        <begin position="1292"/>
        <end position="1365"/>
    </location>
</feature>
<feature type="compositionally biased region" description="Low complexity" evidence="18">
    <location>
        <begin position="1303"/>
        <end position="1335"/>
    </location>
</feature>
<keyword evidence="13" id="KW-0539">Nucleus</keyword>
<accession>A0A0L0BP29</accession>
<keyword evidence="10 16" id="KW-0175">Coiled coil</keyword>
<dbReference type="InterPro" id="IPR018808">
    <property type="entry name" value="Muniscin_C"/>
</dbReference>
<feature type="compositionally biased region" description="Low complexity" evidence="18">
    <location>
        <begin position="1342"/>
        <end position="1365"/>
    </location>
</feature>
<dbReference type="Proteomes" id="UP000037069">
    <property type="component" value="Unassembled WGS sequence"/>
</dbReference>
<feature type="compositionally biased region" description="Polar residues" evidence="18">
    <location>
        <begin position="1426"/>
        <end position="1441"/>
    </location>
</feature>
<evidence type="ECO:0000256" key="2">
    <source>
        <dbReference type="ARBA" id="ARBA00004123"/>
    </source>
</evidence>
<dbReference type="InterPro" id="IPR027267">
    <property type="entry name" value="AH/BAR_dom_sf"/>
</dbReference>
<keyword evidence="12" id="KW-0168">Coated pit</keyword>
<feature type="region of interest" description="Disordered" evidence="18">
    <location>
        <begin position="1416"/>
        <end position="1490"/>
    </location>
</feature>
<comment type="cofactor">
    <cofactor evidence="1">
        <name>Fe(2+)</name>
        <dbReference type="ChEBI" id="CHEBI:29033"/>
    </cofactor>
</comment>
<evidence type="ECO:0000256" key="9">
    <source>
        <dbReference type="ARBA" id="ARBA00023004"/>
    </source>
</evidence>
<keyword evidence="5" id="KW-0597">Phosphoprotein</keyword>
<dbReference type="PROSITE" id="PS51184">
    <property type="entry name" value="JMJC"/>
    <property type="match status" value="1"/>
</dbReference>
<feature type="compositionally biased region" description="Basic and acidic residues" evidence="18">
    <location>
        <begin position="17"/>
        <end position="27"/>
    </location>
</feature>
<proteinExistence type="inferred from homology"/>
<dbReference type="FunFam" id="2.60.120.650:FF:000004">
    <property type="entry name" value="Putative lysine-specific demethylase 3B"/>
    <property type="match status" value="1"/>
</dbReference>
<feature type="region of interest" description="Disordered" evidence="18">
    <location>
        <begin position="176"/>
        <end position="206"/>
    </location>
</feature>
<feature type="region of interest" description="Disordered" evidence="18">
    <location>
        <begin position="1251"/>
        <end position="1270"/>
    </location>
</feature>
<dbReference type="STRING" id="7375.A0A0L0BP29"/>
<evidence type="ECO:0000256" key="10">
    <source>
        <dbReference type="ARBA" id="ARBA00023054"/>
    </source>
</evidence>
<dbReference type="EMBL" id="JRES01001582">
    <property type="protein sequence ID" value="KNC21733.1"/>
    <property type="molecule type" value="Genomic_DNA"/>
</dbReference>
<feature type="compositionally biased region" description="Low complexity" evidence="18">
    <location>
        <begin position="1582"/>
        <end position="1594"/>
    </location>
</feature>
<keyword evidence="6" id="KW-0254">Endocytosis</keyword>